<gene>
    <name evidence="1" type="ORF">ANAPC1_00300</name>
</gene>
<evidence type="ECO:0000313" key="2">
    <source>
        <dbReference type="Proteomes" id="UP000078419"/>
    </source>
</evidence>
<organism evidence="1 2">
    <name type="scientific">Anaplasma phagocytophilum</name>
    <name type="common">Ehrlichia phagocytophila</name>
    <dbReference type="NCBI Taxonomy" id="948"/>
    <lineage>
        <taxon>Bacteria</taxon>
        <taxon>Pseudomonadati</taxon>
        <taxon>Pseudomonadota</taxon>
        <taxon>Alphaproteobacteria</taxon>
        <taxon>Rickettsiales</taxon>
        <taxon>Anaplasmataceae</taxon>
        <taxon>Anaplasma</taxon>
        <taxon>phagocytophilum group</taxon>
    </lineage>
</organism>
<dbReference type="AlphaFoldDB" id="A0AA45ZH55"/>
<reference evidence="2" key="1">
    <citation type="submission" date="2016-03" db="EMBL/GenBank/DDBJ databases">
        <authorList>
            <person name="Loux Valentin"/>
        </authorList>
    </citation>
    <scope>NUCLEOTIDE SEQUENCE [LARGE SCALE GENOMIC DNA]</scope>
    <source>
        <strain evidence="2">C1</strain>
    </source>
</reference>
<dbReference type="Proteomes" id="UP000078419">
    <property type="component" value="Unassembled WGS sequence"/>
</dbReference>
<name>A0AA45ZH55_ANAPH</name>
<sequence>MVLFILFPVPISMISSFVPLSCLSVVIQNFSVSVASNVFVNLNPKASMFLCYARAVPILVLKIFLS</sequence>
<comment type="caution">
    <text evidence="1">The sequence shown here is derived from an EMBL/GenBank/DDBJ whole genome shotgun (WGS) entry which is preliminary data.</text>
</comment>
<protein>
    <submittedName>
        <fullName evidence="1">Uncharacterized protein</fullName>
    </submittedName>
</protein>
<evidence type="ECO:0000313" key="1">
    <source>
        <dbReference type="EMBL" id="SBO13960.1"/>
    </source>
</evidence>
<accession>A0AA45ZH55</accession>
<proteinExistence type="predicted"/>
<dbReference type="EMBL" id="FLLR01000007">
    <property type="protein sequence ID" value="SBO13960.1"/>
    <property type="molecule type" value="Genomic_DNA"/>
</dbReference>